<accession>A0A392T4S3</accession>
<dbReference type="Proteomes" id="UP000265520">
    <property type="component" value="Unassembled WGS sequence"/>
</dbReference>
<proteinExistence type="predicted"/>
<name>A0A392T4S3_9FABA</name>
<comment type="caution">
    <text evidence="1">The sequence shown here is derived from an EMBL/GenBank/DDBJ whole genome shotgun (WGS) entry which is preliminary data.</text>
</comment>
<protein>
    <submittedName>
        <fullName evidence="1">Gag polyprotein</fullName>
    </submittedName>
</protein>
<organism evidence="1 2">
    <name type="scientific">Trifolium medium</name>
    <dbReference type="NCBI Taxonomy" id="97028"/>
    <lineage>
        <taxon>Eukaryota</taxon>
        <taxon>Viridiplantae</taxon>
        <taxon>Streptophyta</taxon>
        <taxon>Embryophyta</taxon>
        <taxon>Tracheophyta</taxon>
        <taxon>Spermatophyta</taxon>
        <taxon>Magnoliopsida</taxon>
        <taxon>eudicotyledons</taxon>
        <taxon>Gunneridae</taxon>
        <taxon>Pentapetalae</taxon>
        <taxon>rosids</taxon>
        <taxon>fabids</taxon>
        <taxon>Fabales</taxon>
        <taxon>Fabaceae</taxon>
        <taxon>Papilionoideae</taxon>
        <taxon>50 kb inversion clade</taxon>
        <taxon>NPAAA clade</taxon>
        <taxon>Hologalegina</taxon>
        <taxon>IRL clade</taxon>
        <taxon>Trifolieae</taxon>
        <taxon>Trifolium</taxon>
    </lineage>
</organism>
<evidence type="ECO:0000313" key="1">
    <source>
        <dbReference type="EMBL" id="MCI55150.1"/>
    </source>
</evidence>
<sequence length="87" mass="10204">MNVEAYAKKFESLSRFFRFFRDGIDEVYMCCRFQGGLRYELQDAVVPLAIRHFQVLVEKCQEIEDMRSKRMNRQGNFSAGGPSRPSN</sequence>
<keyword evidence="2" id="KW-1185">Reference proteome</keyword>
<evidence type="ECO:0000313" key="2">
    <source>
        <dbReference type="Proteomes" id="UP000265520"/>
    </source>
</evidence>
<reference evidence="1 2" key="1">
    <citation type="journal article" date="2018" name="Front. Plant Sci.">
        <title>Red Clover (Trifolium pratense) and Zigzag Clover (T. medium) - A Picture of Genomic Similarities and Differences.</title>
        <authorList>
            <person name="Dluhosova J."/>
            <person name="Istvanek J."/>
            <person name="Nedelnik J."/>
            <person name="Repkova J."/>
        </authorList>
    </citation>
    <scope>NUCLEOTIDE SEQUENCE [LARGE SCALE GENOMIC DNA]</scope>
    <source>
        <strain evidence="2">cv. 10/8</strain>
        <tissue evidence="1">Leaf</tissue>
    </source>
</reference>
<dbReference type="EMBL" id="LXQA010491580">
    <property type="protein sequence ID" value="MCI55150.1"/>
    <property type="molecule type" value="Genomic_DNA"/>
</dbReference>
<feature type="non-terminal residue" evidence="1">
    <location>
        <position position="87"/>
    </location>
</feature>
<dbReference type="AlphaFoldDB" id="A0A392T4S3"/>